<dbReference type="EMBL" id="CP024699">
    <property type="protein sequence ID" value="ATV58269.1"/>
    <property type="molecule type" value="Genomic_DNA"/>
</dbReference>
<dbReference type="RefSeq" id="WP_100024039.1">
    <property type="nucleotide sequence ID" value="NZ_CP024699.1"/>
</dbReference>
<organism evidence="1 2">
    <name type="scientific">Fusobacterium pseudoperiodonticum</name>
    <dbReference type="NCBI Taxonomy" id="2663009"/>
    <lineage>
        <taxon>Bacteria</taxon>
        <taxon>Fusobacteriati</taxon>
        <taxon>Fusobacteriota</taxon>
        <taxon>Fusobacteriia</taxon>
        <taxon>Fusobacteriales</taxon>
        <taxon>Fusobacteriaceae</taxon>
        <taxon>Fusobacterium</taxon>
    </lineage>
</organism>
<evidence type="ECO:0000313" key="1">
    <source>
        <dbReference type="EMBL" id="ATV58269.1"/>
    </source>
</evidence>
<reference evidence="1 2" key="1">
    <citation type="submission" date="2017-11" db="EMBL/GenBank/DDBJ databases">
        <title>Genome sequencing of Fusobacterium periodonticum KCOM 1261.</title>
        <authorList>
            <person name="Kook J.-K."/>
            <person name="Park S.-N."/>
            <person name="Lim Y.K."/>
        </authorList>
    </citation>
    <scope>NUCLEOTIDE SEQUENCE [LARGE SCALE GENOMIC DNA]</scope>
    <source>
        <strain evidence="1 2">KCOM 1261</strain>
    </source>
</reference>
<name>A0A2D3NS75_9FUSO</name>
<evidence type="ECO:0000313" key="2">
    <source>
        <dbReference type="Proteomes" id="UP000230056"/>
    </source>
</evidence>
<accession>A0A2D3NS75</accession>
<dbReference type="Proteomes" id="UP000230056">
    <property type="component" value="Chromosome"/>
</dbReference>
<proteinExistence type="predicted"/>
<protein>
    <recommendedName>
        <fullName evidence="3">YokE-like PH domain-containing protein</fullName>
    </recommendedName>
</protein>
<sequence length="127" mass="14980">MKKEEKIAEFLREEGYNVSAEDILIGQFVPSFLQGLITIVPKYLFFAYNNKQFFVIGTNIWKGTPDRNKLRCYSLDEVDIKLNKTLLYGNLVLNFNDGKKERYKIFKFSFASFASRNFKKALEHFNR</sequence>
<gene>
    <name evidence="1" type="ORF">CTM72_00020</name>
</gene>
<dbReference type="AlphaFoldDB" id="A0A2D3NS75"/>
<evidence type="ECO:0008006" key="3">
    <source>
        <dbReference type="Google" id="ProtNLM"/>
    </source>
</evidence>